<protein>
    <submittedName>
        <fullName evidence="2">Uncharacterized protein</fullName>
    </submittedName>
</protein>
<evidence type="ECO:0000256" key="1">
    <source>
        <dbReference type="SAM" id="MobiDB-lite"/>
    </source>
</evidence>
<reference evidence="3" key="1">
    <citation type="submission" date="2016-06" db="EMBL/GenBank/DDBJ databases">
        <title>Parallel loss of symbiosis genes in relatives of nitrogen-fixing non-legume Parasponia.</title>
        <authorList>
            <person name="Van Velzen R."/>
            <person name="Holmer R."/>
            <person name="Bu F."/>
            <person name="Rutten L."/>
            <person name="Van Zeijl A."/>
            <person name="Liu W."/>
            <person name="Santuari L."/>
            <person name="Cao Q."/>
            <person name="Sharma T."/>
            <person name="Shen D."/>
            <person name="Roswanjaya Y."/>
            <person name="Wardhani T."/>
            <person name="Kalhor M.S."/>
            <person name="Jansen J."/>
            <person name="Van den Hoogen J."/>
            <person name="Gungor B."/>
            <person name="Hartog M."/>
            <person name="Hontelez J."/>
            <person name="Verver J."/>
            <person name="Yang W.-C."/>
            <person name="Schijlen E."/>
            <person name="Repin R."/>
            <person name="Schilthuizen M."/>
            <person name="Schranz E."/>
            <person name="Heidstra R."/>
            <person name="Miyata K."/>
            <person name="Fedorova E."/>
            <person name="Kohlen W."/>
            <person name="Bisseling T."/>
            <person name="Smit S."/>
            <person name="Geurts R."/>
        </authorList>
    </citation>
    <scope>NUCLEOTIDE SEQUENCE [LARGE SCALE GENOMIC DNA]</scope>
    <source>
        <strain evidence="3">cv. WU1-14</strain>
    </source>
</reference>
<comment type="caution">
    <text evidence="2">The sequence shown here is derived from an EMBL/GenBank/DDBJ whole genome shotgun (WGS) entry which is preliminary data.</text>
</comment>
<accession>A0A2P5DP39</accession>
<dbReference type="OrthoDB" id="10421370at2759"/>
<proteinExistence type="predicted"/>
<feature type="compositionally biased region" description="Acidic residues" evidence="1">
    <location>
        <begin position="32"/>
        <end position="51"/>
    </location>
</feature>
<dbReference type="Proteomes" id="UP000237105">
    <property type="component" value="Unassembled WGS sequence"/>
</dbReference>
<sequence>MNRIACFSCSVPRNLRVQIVLKSTGIGLIIDGDGDGEEEDDDDDDDDDDDGGGGGGGGGDGDGELSMASVLRIRMCDPWWRAAEPRV</sequence>
<evidence type="ECO:0000313" key="3">
    <source>
        <dbReference type="Proteomes" id="UP000237105"/>
    </source>
</evidence>
<feature type="region of interest" description="Disordered" evidence="1">
    <location>
        <begin position="28"/>
        <end position="65"/>
    </location>
</feature>
<evidence type="ECO:0000313" key="2">
    <source>
        <dbReference type="EMBL" id="PON75050.1"/>
    </source>
</evidence>
<keyword evidence="3" id="KW-1185">Reference proteome</keyword>
<name>A0A2P5DP39_PARAD</name>
<dbReference type="AlphaFoldDB" id="A0A2P5DP39"/>
<dbReference type="EMBL" id="JXTB01000025">
    <property type="protein sequence ID" value="PON75050.1"/>
    <property type="molecule type" value="Genomic_DNA"/>
</dbReference>
<organism evidence="2 3">
    <name type="scientific">Parasponia andersonii</name>
    <name type="common">Sponia andersonii</name>
    <dbReference type="NCBI Taxonomy" id="3476"/>
    <lineage>
        <taxon>Eukaryota</taxon>
        <taxon>Viridiplantae</taxon>
        <taxon>Streptophyta</taxon>
        <taxon>Embryophyta</taxon>
        <taxon>Tracheophyta</taxon>
        <taxon>Spermatophyta</taxon>
        <taxon>Magnoliopsida</taxon>
        <taxon>eudicotyledons</taxon>
        <taxon>Gunneridae</taxon>
        <taxon>Pentapetalae</taxon>
        <taxon>rosids</taxon>
        <taxon>fabids</taxon>
        <taxon>Rosales</taxon>
        <taxon>Cannabaceae</taxon>
        <taxon>Parasponia</taxon>
    </lineage>
</organism>
<gene>
    <name evidence="2" type="ORF">PanWU01x14_044020</name>
</gene>